<keyword evidence="3" id="KW-1185">Reference proteome</keyword>
<reference evidence="3" key="1">
    <citation type="submission" date="2017-10" db="EMBL/GenBank/DDBJ databases">
        <title>Rapid genome shrinkage in a self-fertile nematode reveals novel sperm competition proteins.</title>
        <authorList>
            <person name="Yin D."/>
            <person name="Schwarz E.M."/>
            <person name="Thomas C.G."/>
            <person name="Felde R.L."/>
            <person name="Korf I.F."/>
            <person name="Cutter A.D."/>
            <person name="Schartner C.M."/>
            <person name="Ralston E.J."/>
            <person name="Meyer B.J."/>
            <person name="Haag E.S."/>
        </authorList>
    </citation>
    <scope>NUCLEOTIDE SEQUENCE [LARGE SCALE GENOMIC DNA]</scope>
    <source>
        <strain evidence="3">JU1422</strain>
    </source>
</reference>
<feature type="transmembrane region" description="Helical" evidence="1">
    <location>
        <begin position="25"/>
        <end position="44"/>
    </location>
</feature>
<proteinExistence type="predicted"/>
<organism evidence="2 3">
    <name type="scientific">Caenorhabditis nigoni</name>
    <dbReference type="NCBI Taxonomy" id="1611254"/>
    <lineage>
        <taxon>Eukaryota</taxon>
        <taxon>Metazoa</taxon>
        <taxon>Ecdysozoa</taxon>
        <taxon>Nematoda</taxon>
        <taxon>Chromadorea</taxon>
        <taxon>Rhabditida</taxon>
        <taxon>Rhabditina</taxon>
        <taxon>Rhabditomorpha</taxon>
        <taxon>Rhabditoidea</taxon>
        <taxon>Rhabditidae</taxon>
        <taxon>Peloderinae</taxon>
        <taxon>Caenorhabditis</taxon>
    </lineage>
</organism>
<dbReference type="EMBL" id="PDUG01000003">
    <property type="protein sequence ID" value="PIC38485.1"/>
    <property type="molecule type" value="Genomic_DNA"/>
</dbReference>
<keyword evidence="1" id="KW-0472">Membrane</keyword>
<keyword evidence="1" id="KW-1133">Transmembrane helix</keyword>
<evidence type="ECO:0000313" key="2">
    <source>
        <dbReference type="EMBL" id="PIC38485.1"/>
    </source>
</evidence>
<evidence type="ECO:0000256" key="1">
    <source>
        <dbReference type="SAM" id="Phobius"/>
    </source>
</evidence>
<dbReference type="AlphaFoldDB" id="A0A2G5UG12"/>
<sequence length="97" mass="10571">MVYNQKQGIENLQLRNKVTKSGGDALFQFSSIILSVVVFVVVVFSSSSSRNALGDKTPIACGAQQKGWEKTGEPKGAEQWSSESIVTTLPFRFGTEK</sequence>
<comment type="caution">
    <text evidence="2">The sequence shown here is derived from an EMBL/GenBank/DDBJ whole genome shotgun (WGS) entry which is preliminary data.</text>
</comment>
<name>A0A2G5UG12_9PELO</name>
<accession>A0A2G5UG12</accession>
<gene>
    <name evidence="2" type="primary">Cnig_chr_III.g10485</name>
    <name evidence="2" type="ORF">B9Z55_010485</name>
</gene>
<evidence type="ECO:0000313" key="3">
    <source>
        <dbReference type="Proteomes" id="UP000230233"/>
    </source>
</evidence>
<dbReference type="Proteomes" id="UP000230233">
    <property type="component" value="Chromosome III"/>
</dbReference>
<protein>
    <submittedName>
        <fullName evidence="2">Uncharacterized protein</fullName>
    </submittedName>
</protein>
<keyword evidence="1" id="KW-0812">Transmembrane</keyword>